<organism evidence="3">
    <name type="scientific">Gongylonema pulchrum</name>
    <dbReference type="NCBI Taxonomy" id="637853"/>
    <lineage>
        <taxon>Eukaryota</taxon>
        <taxon>Metazoa</taxon>
        <taxon>Ecdysozoa</taxon>
        <taxon>Nematoda</taxon>
        <taxon>Chromadorea</taxon>
        <taxon>Rhabditida</taxon>
        <taxon>Spirurina</taxon>
        <taxon>Spiruromorpha</taxon>
        <taxon>Spiruroidea</taxon>
        <taxon>Gongylonematidae</taxon>
        <taxon>Gongylonema</taxon>
    </lineage>
</organism>
<evidence type="ECO:0000313" key="3">
    <source>
        <dbReference type="WBParaSite" id="GPUH_0000684301-mRNA-1"/>
    </source>
</evidence>
<protein>
    <submittedName>
        <fullName evidence="1 3">Uncharacterized protein</fullName>
    </submittedName>
</protein>
<dbReference type="EMBL" id="UYRT01016748">
    <property type="protein sequence ID" value="VDK56269.1"/>
    <property type="molecule type" value="Genomic_DNA"/>
</dbReference>
<name>A0A183DDP3_9BILA</name>
<reference evidence="3" key="1">
    <citation type="submission" date="2016-06" db="UniProtKB">
        <authorList>
            <consortium name="WormBaseParasite"/>
        </authorList>
    </citation>
    <scope>IDENTIFICATION</scope>
</reference>
<proteinExistence type="predicted"/>
<accession>A0A183DDP3</accession>
<gene>
    <name evidence="1" type="ORF">GPUH_LOCUS6833</name>
</gene>
<evidence type="ECO:0000313" key="2">
    <source>
        <dbReference type="Proteomes" id="UP000271098"/>
    </source>
</evidence>
<sequence length="57" mass="6659">MRRLRGHLSRWLCSLRNPSHLFENSSLLSRASRIPLQESTSIFTTISSTTRRMLVTR</sequence>
<evidence type="ECO:0000313" key="1">
    <source>
        <dbReference type="EMBL" id="VDK56269.1"/>
    </source>
</evidence>
<dbReference type="AlphaFoldDB" id="A0A183DDP3"/>
<reference evidence="1 2" key="2">
    <citation type="submission" date="2018-11" db="EMBL/GenBank/DDBJ databases">
        <authorList>
            <consortium name="Pathogen Informatics"/>
        </authorList>
    </citation>
    <scope>NUCLEOTIDE SEQUENCE [LARGE SCALE GENOMIC DNA]</scope>
</reference>
<dbReference type="Proteomes" id="UP000271098">
    <property type="component" value="Unassembled WGS sequence"/>
</dbReference>
<keyword evidence="2" id="KW-1185">Reference proteome</keyword>
<dbReference type="WBParaSite" id="GPUH_0000684301-mRNA-1">
    <property type="protein sequence ID" value="GPUH_0000684301-mRNA-1"/>
    <property type="gene ID" value="GPUH_0000684301"/>
</dbReference>